<dbReference type="AlphaFoldDB" id="A0A8J5MCX6"/>
<reference evidence="3" key="1">
    <citation type="submission" date="2021-01" db="EMBL/GenBank/DDBJ databases">
        <title>Phytophthora aleatoria, a newly-described species from Pinus radiata is distinct from Phytophthora cactorum isolates based on comparative genomics.</title>
        <authorList>
            <person name="Mcdougal R."/>
            <person name="Panda P."/>
            <person name="Williams N."/>
            <person name="Studholme D.J."/>
        </authorList>
    </citation>
    <scope>NUCLEOTIDE SEQUENCE</scope>
    <source>
        <strain evidence="3">NZFS 4037</strain>
    </source>
</reference>
<evidence type="ECO:0000313" key="4">
    <source>
        <dbReference type="Proteomes" id="UP000709295"/>
    </source>
</evidence>
<proteinExistence type="predicted"/>
<dbReference type="EMBL" id="JAENGY010000054">
    <property type="protein sequence ID" value="KAG6975678.1"/>
    <property type="molecule type" value="Genomic_DNA"/>
</dbReference>
<keyword evidence="2" id="KW-0732">Signal</keyword>
<keyword evidence="4" id="KW-1185">Reference proteome</keyword>
<evidence type="ECO:0008006" key="5">
    <source>
        <dbReference type="Google" id="ProtNLM"/>
    </source>
</evidence>
<evidence type="ECO:0000313" key="3">
    <source>
        <dbReference type="EMBL" id="KAG6975678.1"/>
    </source>
</evidence>
<evidence type="ECO:0000256" key="1">
    <source>
        <dbReference type="SAM" id="MobiDB-lite"/>
    </source>
</evidence>
<dbReference type="Proteomes" id="UP000709295">
    <property type="component" value="Unassembled WGS sequence"/>
</dbReference>
<feature type="compositionally biased region" description="Polar residues" evidence="1">
    <location>
        <begin position="34"/>
        <end position="44"/>
    </location>
</feature>
<sequence length="66" mass="7085">MAKFLFFAALLLIAGAGLPTDAEATSEEPRLQPTDDSGSSNTTLKESVAWPPWYGHVPLHCPALVF</sequence>
<feature type="signal peptide" evidence="2">
    <location>
        <begin position="1"/>
        <end position="24"/>
    </location>
</feature>
<comment type="caution">
    <text evidence="3">The sequence shown here is derived from an EMBL/GenBank/DDBJ whole genome shotgun (WGS) entry which is preliminary data.</text>
</comment>
<feature type="chain" id="PRO_5035268579" description="RxLR effector protein" evidence="2">
    <location>
        <begin position="25"/>
        <end position="66"/>
    </location>
</feature>
<protein>
    <recommendedName>
        <fullName evidence="5">RxLR effector protein</fullName>
    </recommendedName>
</protein>
<accession>A0A8J5MCX6</accession>
<evidence type="ECO:0000256" key="2">
    <source>
        <dbReference type="SAM" id="SignalP"/>
    </source>
</evidence>
<gene>
    <name evidence="3" type="ORF">JG688_00002162</name>
</gene>
<feature type="region of interest" description="Disordered" evidence="1">
    <location>
        <begin position="22"/>
        <end position="44"/>
    </location>
</feature>
<name>A0A8J5MCX6_9STRA</name>
<organism evidence="3 4">
    <name type="scientific">Phytophthora aleatoria</name>
    <dbReference type="NCBI Taxonomy" id="2496075"/>
    <lineage>
        <taxon>Eukaryota</taxon>
        <taxon>Sar</taxon>
        <taxon>Stramenopiles</taxon>
        <taxon>Oomycota</taxon>
        <taxon>Peronosporomycetes</taxon>
        <taxon>Peronosporales</taxon>
        <taxon>Peronosporaceae</taxon>
        <taxon>Phytophthora</taxon>
    </lineage>
</organism>